<dbReference type="RefSeq" id="WP_190461939.1">
    <property type="nucleotide sequence ID" value="NZ_JACJPW010000005.1"/>
</dbReference>
<dbReference type="SUPFAM" id="SSF52172">
    <property type="entry name" value="CheY-like"/>
    <property type="match status" value="1"/>
</dbReference>
<dbReference type="InterPro" id="IPR001789">
    <property type="entry name" value="Sig_transdc_resp-reg_receiver"/>
</dbReference>
<dbReference type="Pfam" id="PF02518">
    <property type="entry name" value="HATPase_c"/>
    <property type="match status" value="1"/>
</dbReference>
<proteinExistence type="predicted"/>
<comment type="catalytic activity">
    <reaction evidence="1">
        <text>ATP + protein L-histidine = ADP + protein N-phospho-L-histidine.</text>
        <dbReference type="EC" id="2.7.13.3"/>
    </reaction>
</comment>
<keyword evidence="12" id="KW-1185">Reference proteome</keyword>
<dbReference type="Pfam" id="PF00512">
    <property type="entry name" value="HisKA"/>
    <property type="match status" value="1"/>
</dbReference>
<keyword evidence="4" id="KW-0808">Transferase</keyword>
<evidence type="ECO:0000256" key="5">
    <source>
        <dbReference type="ARBA" id="ARBA00022777"/>
    </source>
</evidence>
<organism evidence="11 12">
    <name type="scientific">Aerosakkonema funiforme FACHB-1375</name>
    <dbReference type="NCBI Taxonomy" id="2949571"/>
    <lineage>
        <taxon>Bacteria</taxon>
        <taxon>Bacillati</taxon>
        <taxon>Cyanobacteriota</taxon>
        <taxon>Cyanophyceae</taxon>
        <taxon>Oscillatoriophycideae</taxon>
        <taxon>Aerosakkonematales</taxon>
        <taxon>Aerosakkonemataceae</taxon>
        <taxon>Aerosakkonema</taxon>
    </lineage>
</organism>
<dbReference type="Pfam" id="PF00072">
    <property type="entry name" value="Response_reg"/>
    <property type="match status" value="1"/>
</dbReference>
<dbReference type="PROSITE" id="PS50109">
    <property type="entry name" value="HIS_KIN"/>
    <property type="match status" value="1"/>
</dbReference>
<dbReference type="InterPro" id="IPR011006">
    <property type="entry name" value="CheY-like_superfamily"/>
</dbReference>
<dbReference type="PRINTS" id="PR00344">
    <property type="entry name" value="BCTRLSENSOR"/>
</dbReference>
<dbReference type="AlphaFoldDB" id="A0A926VCN5"/>
<dbReference type="InterPro" id="IPR050736">
    <property type="entry name" value="Sensor_HK_Regulatory"/>
</dbReference>
<accession>A0A926VCN5</accession>
<dbReference type="CDD" id="cd00082">
    <property type="entry name" value="HisKA"/>
    <property type="match status" value="1"/>
</dbReference>
<evidence type="ECO:0000256" key="8">
    <source>
        <dbReference type="SAM" id="Coils"/>
    </source>
</evidence>
<reference evidence="11" key="2">
    <citation type="submission" date="2020-08" db="EMBL/GenBank/DDBJ databases">
        <authorList>
            <person name="Chen M."/>
            <person name="Teng W."/>
            <person name="Zhao L."/>
            <person name="Hu C."/>
            <person name="Zhou Y."/>
            <person name="Han B."/>
            <person name="Song L."/>
            <person name="Shu W."/>
        </authorList>
    </citation>
    <scope>NUCLEOTIDE SEQUENCE</scope>
    <source>
        <strain evidence="11">FACHB-1375</strain>
    </source>
</reference>
<dbReference type="SUPFAM" id="SSF47384">
    <property type="entry name" value="Homodimeric domain of signal transducing histidine kinase"/>
    <property type="match status" value="1"/>
</dbReference>
<dbReference type="InterPro" id="IPR003594">
    <property type="entry name" value="HATPase_dom"/>
</dbReference>
<name>A0A926VCN5_9CYAN</name>
<dbReference type="InterPro" id="IPR004358">
    <property type="entry name" value="Sig_transdc_His_kin-like_C"/>
</dbReference>
<dbReference type="InterPro" id="IPR036097">
    <property type="entry name" value="HisK_dim/P_sf"/>
</dbReference>
<dbReference type="InterPro" id="IPR005467">
    <property type="entry name" value="His_kinase_dom"/>
</dbReference>
<dbReference type="GO" id="GO:0000155">
    <property type="term" value="F:phosphorelay sensor kinase activity"/>
    <property type="evidence" value="ECO:0007669"/>
    <property type="project" value="InterPro"/>
</dbReference>
<dbReference type="CDD" id="cd00075">
    <property type="entry name" value="HATPase"/>
    <property type="match status" value="1"/>
</dbReference>
<keyword evidence="6" id="KW-0902">Two-component regulatory system</keyword>
<evidence type="ECO:0000256" key="7">
    <source>
        <dbReference type="PROSITE-ProRule" id="PRU00169"/>
    </source>
</evidence>
<dbReference type="SMART" id="SM00388">
    <property type="entry name" value="HisKA"/>
    <property type="match status" value="1"/>
</dbReference>
<dbReference type="PANTHER" id="PTHR43711">
    <property type="entry name" value="TWO-COMPONENT HISTIDINE KINASE"/>
    <property type="match status" value="1"/>
</dbReference>
<sequence length="372" mass="42347">MNNCKILVVEDELIVAKNLENKLKKLGYEVVAMIPSGEEAIQKAIEEKPDLILMDIMLQGEMDGIETAEYIWTNYHIPVIYLTANADTSTLNRAKNTGSFGYLIKPFKEKELNANIELARLKHLEQEKLRQELAISQELRKKAEELSELRSRYMSITSHEFRNPLTSIIMSADLLEMYNDKWSEDKKKKHLQRIQKAVKNMNSLLEDVLTLGRMESGKLSFQPTRLNLVKLCEQILDELQIAELMPQPIVFAINGETQDAYIDEKLLRHILVNLLSNAIKYSPQGGRVDFTLNFDENWVVFQIRDRGIGIPPEDLQKLFETFHRAGNVGEIPGTGLGLSIVKSCVDLHQGDIYVESKVGEGTKFTVKLPISC</sequence>
<dbReference type="EMBL" id="JACJPW010000005">
    <property type="protein sequence ID" value="MBD2180089.1"/>
    <property type="molecule type" value="Genomic_DNA"/>
</dbReference>
<comment type="caution">
    <text evidence="11">The sequence shown here is derived from an EMBL/GenBank/DDBJ whole genome shotgun (WGS) entry which is preliminary data.</text>
</comment>
<gene>
    <name evidence="11" type="ORF">H6G03_02985</name>
</gene>
<feature type="domain" description="Histidine kinase" evidence="9">
    <location>
        <begin position="156"/>
        <end position="372"/>
    </location>
</feature>
<evidence type="ECO:0000256" key="2">
    <source>
        <dbReference type="ARBA" id="ARBA00012438"/>
    </source>
</evidence>
<keyword evidence="8" id="KW-0175">Coiled coil</keyword>
<evidence type="ECO:0000259" key="9">
    <source>
        <dbReference type="PROSITE" id="PS50109"/>
    </source>
</evidence>
<dbReference type="SUPFAM" id="SSF55874">
    <property type="entry name" value="ATPase domain of HSP90 chaperone/DNA topoisomerase II/histidine kinase"/>
    <property type="match status" value="1"/>
</dbReference>
<dbReference type="EC" id="2.7.13.3" evidence="2"/>
<dbReference type="Proteomes" id="UP000641646">
    <property type="component" value="Unassembled WGS sequence"/>
</dbReference>
<evidence type="ECO:0000256" key="4">
    <source>
        <dbReference type="ARBA" id="ARBA00022679"/>
    </source>
</evidence>
<dbReference type="SMART" id="SM00387">
    <property type="entry name" value="HATPase_c"/>
    <property type="match status" value="1"/>
</dbReference>
<dbReference type="Gene3D" id="1.10.287.130">
    <property type="match status" value="1"/>
</dbReference>
<dbReference type="PROSITE" id="PS50110">
    <property type="entry name" value="RESPONSE_REGULATORY"/>
    <property type="match status" value="1"/>
</dbReference>
<dbReference type="SMART" id="SM00448">
    <property type="entry name" value="REC"/>
    <property type="match status" value="1"/>
</dbReference>
<keyword evidence="5" id="KW-0418">Kinase</keyword>
<dbReference type="InterPro" id="IPR036890">
    <property type="entry name" value="HATPase_C_sf"/>
</dbReference>
<evidence type="ECO:0000313" key="12">
    <source>
        <dbReference type="Proteomes" id="UP000641646"/>
    </source>
</evidence>
<evidence type="ECO:0000313" key="11">
    <source>
        <dbReference type="EMBL" id="MBD2180089.1"/>
    </source>
</evidence>
<feature type="modified residue" description="4-aspartylphosphate" evidence="7">
    <location>
        <position position="55"/>
    </location>
</feature>
<dbReference type="Gene3D" id="3.40.50.2300">
    <property type="match status" value="1"/>
</dbReference>
<feature type="coiled-coil region" evidence="8">
    <location>
        <begin position="107"/>
        <end position="149"/>
    </location>
</feature>
<dbReference type="Gene3D" id="3.30.565.10">
    <property type="entry name" value="Histidine kinase-like ATPase, C-terminal domain"/>
    <property type="match status" value="1"/>
</dbReference>
<protein>
    <recommendedName>
        <fullName evidence="2">histidine kinase</fullName>
        <ecNumber evidence="2">2.7.13.3</ecNumber>
    </recommendedName>
</protein>
<evidence type="ECO:0000256" key="3">
    <source>
        <dbReference type="ARBA" id="ARBA00022553"/>
    </source>
</evidence>
<evidence type="ECO:0000256" key="1">
    <source>
        <dbReference type="ARBA" id="ARBA00000085"/>
    </source>
</evidence>
<reference evidence="11" key="1">
    <citation type="journal article" date="2015" name="ISME J.">
        <title>Draft Genome Sequence of Streptomyces incarnatus NRRL8089, which Produces the Nucleoside Antibiotic Sinefungin.</title>
        <authorList>
            <person name="Oshima K."/>
            <person name="Hattori M."/>
            <person name="Shimizu H."/>
            <person name="Fukuda K."/>
            <person name="Nemoto M."/>
            <person name="Inagaki K."/>
            <person name="Tamura T."/>
        </authorList>
    </citation>
    <scope>NUCLEOTIDE SEQUENCE</scope>
    <source>
        <strain evidence="11">FACHB-1375</strain>
    </source>
</reference>
<evidence type="ECO:0000259" key="10">
    <source>
        <dbReference type="PROSITE" id="PS50110"/>
    </source>
</evidence>
<dbReference type="InterPro" id="IPR003661">
    <property type="entry name" value="HisK_dim/P_dom"/>
</dbReference>
<evidence type="ECO:0000256" key="6">
    <source>
        <dbReference type="ARBA" id="ARBA00023012"/>
    </source>
</evidence>
<feature type="domain" description="Response regulatory" evidence="10">
    <location>
        <begin position="5"/>
        <end position="120"/>
    </location>
</feature>
<keyword evidence="3 7" id="KW-0597">Phosphoprotein</keyword>
<dbReference type="CDD" id="cd17534">
    <property type="entry name" value="REC_DC-like"/>
    <property type="match status" value="1"/>
</dbReference>
<dbReference type="PANTHER" id="PTHR43711:SF26">
    <property type="entry name" value="SENSOR HISTIDINE KINASE RCSC"/>
    <property type="match status" value="1"/>
</dbReference>
<dbReference type="FunFam" id="3.30.565.10:FF:000006">
    <property type="entry name" value="Sensor histidine kinase WalK"/>
    <property type="match status" value="1"/>
</dbReference>